<dbReference type="Gene3D" id="2.40.37.10">
    <property type="entry name" value="Lyase, Ornithine Decarboxylase, Chain A, domain 1"/>
    <property type="match status" value="1"/>
</dbReference>
<evidence type="ECO:0000256" key="6">
    <source>
        <dbReference type="ARBA" id="ARBA00023066"/>
    </source>
</evidence>
<comment type="cofactor">
    <cofactor evidence="1">
        <name>pyridoxal 5'-phosphate</name>
        <dbReference type="ChEBI" id="CHEBI:597326"/>
    </cofactor>
</comment>
<evidence type="ECO:0000256" key="1">
    <source>
        <dbReference type="ARBA" id="ARBA00001933"/>
    </source>
</evidence>
<evidence type="ECO:0000256" key="5">
    <source>
        <dbReference type="ARBA" id="ARBA00022898"/>
    </source>
</evidence>
<reference evidence="12 13" key="1">
    <citation type="submission" date="2011-10" db="EMBL/GenBank/DDBJ databases">
        <title>The Genome Sequence of Prevotella histicola F0411.</title>
        <authorList>
            <consortium name="The Broad Institute Genome Sequencing Platform"/>
            <person name="Earl A."/>
            <person name="Ward D."/>
            <person name="Feldgarden M."/>
            <person name="Gevers D."/>
            <person name="Izard J."/>
            <person name="Ganesan A."/>
            <person name="Blanton J.M."/>
            <person name="Baranova O.V."/>
            <person name="Tanner A.C."/>
            <person name="Mathney J.M.J."/>
            <person name="Dewhirst F.E."/>
            <person name="Young S.K."/>
            <person name="Zeng Q."/>
            <person name="Gargeya S."/>
            <person name="Fitzgerald M."/>
            <person name="Haas B."/>
            <person name="Abouelleil A."/>
            <person name="Alvarado L."/>
            <person name="Arachchi H.M."/>
            <person name="Berlin A."/>
            <person name="Brown A."/>
            <person name="Chapman S.B."/>
            <person name="Chen Z."/>
            <person name="Dunbar C."/>
            <person name="Freedman E."/>
            <person name="Gearin G."/>
            <person name="Gellesch M."/>
            <person name="Goldberg J."/>
            <person name="Griggs A."/>
            <person name="Gujja S."/>
            <person name="Heiman D."/>
            <person name="Howarth C."/>
            <person name="Larson L."/>
            <person name="Lui A."/>
            <person name="MacDonald P.J.P."/>
            <person name="Montmayeur A."/>
            <person name="Murphy C."/>
            <person name="Neiman D."/>
            <person name="Pearson M."/>
            <person name="Priest M."/>
            <person name="Roberts A."/>
            <person name="Saif S."/>
            <person name="Shea T."/>
            <person name="Shenoy N."/>
            <person name="Sisk P."/>
            <person name="Stolte C."/>
            <person name="Sykes S."/>
            <person name="Wortman J."/>
            <person name="Nusbaum C."/>
            <person name="Birren B."/>
        </authorList>
    </citation>
    <scope>NUCLEOTIDE SEQUENCE [LARGE SCALE GENOMIC DNA]</scope>
    <source>
        <strain evidence="12 13">F0411</strain>
    </source>
</reference>
<evidence type="ECO:0000313" key="12">
    <source>
        <dbReference type="EMBL" id="EHG15533.1"/>
    </source>
</evidence>
<dbReference type="GO" id="GO:0008836">
    <property type="term" value="F:diaminopimelate decarboxylase activity"/>
    <property type="evidence" value="ECO:0007669"/>
    <property type="project" value="TreeGrafter"/>
</dbReference>
<dbReference type="HOGENOM" id="CLU_038560_0_0_10"/>
<protein>
    <recommendedName>
        <fullName evidence="3">Carboxynorspermidine/carboxyspermidine decarboxylase</fullName>
        <ecNumber evidence="2">4.1.1.96</ecNumber>
    </recommendedName>
</protein>
<dbReference type="PANTHER" id="PTHR43727:SF1">
    <property type="entry name" value="CARBOXYNORSPERMIDINE_CARBOXYSPERMIDINE DECARBOXYLASE"/>
    <property type="match status" value="1"/>
</dbReference>
<name>G6AIQ8_9BACT</name>
<dbReference type="GO" id="GO:0009089">
    <property type="term" value="P:lysine biosynthetic process via diaminopimelate"/>
    <property type="evidence" value="ECO:0007669"/>
    <property type="project" value="TreeGrafter"/>
</dbReference>
<dbReference type="InterPro" id="IPR005730">
    <property type="entry name" value="Nsp_de-COase"/>
</dbReference>
<dbReference type="InterPro" id="IPR029066">
    <property type="entry name" value="PLP-binding_barrel"/>
</dbReference>
<dbReference type="STRING" id="857291.HMPREF9138_01985"/>
<organism evidence="12 13">
    <name type="scientific">Prevotella histicola F0411</name>
    <dbReference type="NCBI Taxonomy" id="857291"/>
    <lineage>
        <taxon>Bacteria</taxon>
        <taxon>Pseudomonadati</taxon>
        <taxon>Bacteroidota</taxon>
        <taxon>Bacteroidia</taxon>
        <taxon>Bacteroidales</taxon>
        <taxon>Prevotellaceae</taxon>
        <taxon>Prevotella</taxon>
    </lineage>
</organism>
<evidence type="ECO:0000256" key="4">
    <source>
        <dbReference type="ARBA" id="ARBA00022793"/>
    </source>
</evidence>
<comment type="caution">
    <text evidence="12">The sequence shown here is derived from an EMBL/GenBank/DDBJ whole genome shotgun (WGS) entry which is preliminary data.</text>
</comment>
<dbReference type="Proteomes" id="UP000004597">
    <property type="component" value="Unassembled WGS sequence"/>
</dbReference>
<dbReference type="GO" id="GO:0008295">
    <property type="term" value="P:spermidine biosynthetic process"/>
    <property type="evidence" value="ECO:0007669"/>
    <property type="project" value="UniProtKB-KW"/>
</dbReference>
<dbReference type="Gene3D" id="3.20.20.10">
    <property type="entry name" value="Alanine racemase"/>
    <property type="match status" value="1"/>
</dbReference>
<evidence type="ECO:0000256" key="2">
    <source>
        <dbReference type="ARBA" id="ARBA00012259"/>
    </source>
</evidence>
<keyword evidence="4" id="KW-0210">Decarboxylase</keyword>
<dbReference type="PATRIC" id="fig|857291.3.peg.1979"/>
<comment type="catalytic activity">
    <reaction evidence="10">
        <text>carboxynorspermidine + H(+) = norspermidine + CO2</text>
        <dbReference type="Rhea" id="RHEA:34099"/>
        <dbReference type="ChEBI" id="CHEBI:15378"/>
        <dbReference type="ChEBI" id="CHEBI:16526"/>
        <dbReference type="ChEBI" id="CHEBI:57920"/>
        <dbReference type="ChEBI" id="CHEBI:65070"/>
        <dbReference type="EC" id="4.1.1.96"/>
    </reaction>
</comment>
<dbReference type="InterPro" id="IPR022643">
    <property type="entry name" value="De-COase2_C"/>
</dbReference>
<evidence type="ECO:0000313" key="13">
    <source>
        <dbReference type="Proteomes" id="UP000004597"/>
    </source>
</evidence>
<dbReference type="Pfam" id="PF00278">
    <property type="entry name" value="Orn_DAP_Arg_deC"/>
    <property type="match status" value="1"/>
</dbReference>
<comment type="catalytic activity">
    <reaction evidence="9">
        <text>carboxyspermidine + H(+) = spermidine + CO2</text>
        <dbReference type="Rhea" id="RHEA:34095"/>
        <dbReference type="ChEBI" id="CHEBI:15378"/>
        <dbReference type="ChEBI" id="CHEBI:16526"/>
        <dbReference type="ChEBI" id="CHEBI:57834"/>
        <dbReference type="ChEBI" id="CHEBI:65072"/>
        <dbReference type="EC" id="4.1.1.96"/>
    </reaction>
</comment>
<sequence length="443" mass="51325">MATCPFLPEEHSFIPVFFHKNRGLSHNDQFHALLYLYCKGRDYFPIQQIFPYICTMKINPLTYAELSRPMYILEEQRLRENLKLISNVAKEADVEIILAFKAYALWRTFPVFHEFISATTASSLYEARLGYEEFGAPTHTFSPGYTDYEIDDIARCSSHLVFNSLTQYGRYHVRARLENEHLSIGLRVNPEYSEVETLIYNPCAPGTRFGISSEKLPTTLPDDVDGFHIHCHCENGSDAFERTLEHIEEKFSPWFRQLKWINFGGGHLMTRKDYDVPRLIRTLKGFHKRYPWLKVILEPGSAFAWQTGPLVAQVLDIVEDHGIHTAILNVSFSCHMPDCLEMPYHPTIRNARLADEDGTAQGPHTYRLGANSCLSGDWMGSWTFDHDLEIGENIIFEDMLHYTTVKTTMFNGITHPSIALLHTDNELEILREYTYEDYRDRMD</sequence>
<dbReference type="SUPFAM" id="SSF50621">
    <property type="entry name" value="Alanine racemase C-terminal domain-like"/>
    <property type="match status" value="1"/>
</dbReference>
<evidence type="ECO:0000256" key="7">
    <source>
        <dbReference type="ARBA" id="ARBA00023239"/>
    </source>
</evidence>
<dbReference type="FunFam" id="3.20.20.10:FF:000012">
    <property type="entry name" value="Carboxynorspermidine/carboxyspermidine decarboxylase"/>
    <property type="match status" value="1"/>
</dbReference>
<evidence type="ECO:0000259" key="11">
    <source>
        <dbReference type="Pfam" id="PF00278"/>
    </source>
</evidence>
<accession>G6AIQ8</accession>
<dbReference type="SUPFAM" id="SSF51419">
    <property type="entry name" value="PLP-binding barrel"/>
    <property type="match status" value="1"/>
</dbReference>
<evidence type="ECO:0000256" key="9">
    <source>
        <dbReference type="ARBA" id="ARBA00047351"/>
    </source>
</evidence>
<evidence type="ECO:0000256" key="10">
    <source>
        <dbReference type="ARBA" id="ARBA00047389"/>
    </source>
</evidence>
<keyword evidence="13" id="KW-1185">Reference proteome</keyword>
<dbReference type="CDD" id="cd06829">
    <property type="entry name" value="PLPDE_III_CANSDC"/>
    <property type="match status" value="1"/>
</dbReference>
<dbReference type="NCBIfam" id="TIGR01047">
    <property type="entry name" value="nspC"/>
    <property type="match status" value="1"/>
</dbReference>
<dbReference type="EMBL" id="AFXP01000021">
    <property type="protein sequence ID" value="EHG15533.1"/>
    <property type="molecule type" value="Genomic_DNA"/>
</dbReference>
<evidence type="ECO:0000256" key="8">
    <source>
        <dbReference type="ARBA" id="ARBA00025802"/>
    </source>
</evidence>
<feature type="domain" description="Orn/DAP/Arg decarboxylase 2 C-terminal" evidence="11">
    <location>
        <begin position="248"/>
        <end position="399"/>
    </location>
</feature>
<dbReference type="AlphaFoldDB" id="G6AIQ8"/>
<dbReference type="GO" id="GO:0045312">
    <property type="term" value="P:nor-spermidine biosynthetic process"/>
    <property type="evidence" value="ECO:0007669"/>
    <property type="project" value="InterPro"/>
</dbReference>
<dbReference type="EC" id="4.1.1.96" evidence="2"/>
<keyword evidence="6" id="KW-0745">Spermidine biosynthesis</keyword>
<keyword evidence="5" id="KW-0663">Pyridoxal phosphate</keyword>
<evidence type="ECO:0000256" key="3">
    <source>
        <dbReference type="ARBA" id="ARBA00013633"/>
    </source>
</evidence>
<keyword evidence="7" id="KW-0456">Lyase</keyword>
<gene>
    <name evidence="12" type="ORF">HMPREF9138_01985</name>
</gene>
<dbReference type="PANTHER" id="PTHR43727">
    <property type="entry name" value="DIAMINOPIMELATE DECARBOXYLASE"/>
    <property type="match status" value="1"/>
</dbReference>
<dbReference type="InterPro" id="IPR009006">
    <property type="entry name" value="Ala_racemase/Decarboxylase_C"/>
</dbReference>
<proteinExistence type="inferred from homology"/>
<comment type="similarity">
    <text evidence="8">Belongs to the Orn/Lys/Arg decarboxylase class-II family. NspC subfamily.</text>
</comment>